<reference evidence="3" key="2">
    <citation type="submission" date="2020-09" db="EMBL/GenBank/DDBJ databases">
        <authorList>
            <person name="Sun Q."/>
            <person name="Zhou Y."/>
        </authorList>
    </citation>
    <scope>NUCLEOTIDE SEQUENCE</scope>
    <source>
        <strain evidence="3">CGMCC 4.7278</strain>
    </source>
</reference>
<evidence type="ECO:0000259" key="2">
    <source>
        <dbReference type="Pfam" id="PF05305"/>
    </source>
</evidence>
<evidence type="ECO:0000256" key="1">
    <source>
        <dbReference type="SAM" id="SignalP"/>
    </source>
</evidence>
<dbReference type="Pfam" id="PF05305">
    <property type="entry name" value="DUF732"/>
    <property type="match status" value="1"/>
</dbReference>
<keyword evidence="4" id="KW-1185">Reference proteome</keyword>
<protein>
    <recommendedName>
        <fullName evidence="2">DUF732 domain-containing protein</fullName>
    </recommendedName>
</protein>
<feature type="domain" description="DUF732" evidence="2">
    <location>
        <begin position="45"/>
        <end position="111"/>
    </location>
</feature>
<feature type="signal peptide" evidence="1">
    <location>
        <begin position="1"/>
        <end position="23"/>
    </location>
</feature>
<sequence length="125" mass="12817">MRYSVLAALACGALLVGGATANAAPRPDPWVQGQIDAQTENVPGFLRSIELAGVDRGGISDADLAIKGRTVCYQIYAGKGDVSGAALPNTRRDDYHSLEVVAGASIKYLCPPAAAFAGSLADKAP</sequence>
<organism evidence="3 4">
    <name type="scientific">Nocardia camponoti</name>
    <dbReference type="NCBI Taxonomy" id="1616106"/>
    <lineage>
        <taxon>Bacteria</taxon>
        <taxon>Bacillati</taxon>
        <taxon>Actinomycetota</taxon>
        <taxon>Actinomycetes</taxon>
        <taxon>Mycobacteriales</taxon>
        <taxon>Nocardiaceae</taxon>
        <taxon>Nocardia</taxon>
    </lineage>
</organism>
<gene>
    <name evidence="3" type="ORF">GCM10011591_07880</name>
</gene>
<dbReference type="RefSeq" id="WP_188827337.1">
    <property type="nucleotide sequence ID" value="NZ_BMMW01000001.1"/>
</dbReference>
<dbReference type="Proteomes" id="UP000612956">
    <property type="component" value="Unassembled WGS sequence"/>
</dbReference>
<evidence type="ECO:0000313" key="4">
    <source>
        <dbReference type="Proteomes" id="UP000612956"/>
    </source>
</evidence>
<proteinExistence type="predicted"/>
<accession>A0A917Q9I6</accession>
<dbReference type="InterPro" id="IPR007969">
    <property type="entry name" value="DUF732"/>
</dbReference>
<name>A0A917Q9I6_9NOCA</name>
<comment type="caution">
    <text evidence="3">The sequence shown here is derived from an EMBL/GenBank/DDBJ whole genome shotgun (WGS) entry which is preliminary data.</text>
</comment>
<keyword evidence="1" id="KW-0732">Signal</keyword>
<evidence type="ECO:0000313" key="3">
    <source>
        <dbReference type="EMBL" id="GGK38567.1"/>
    </source>
</evidence>
<feature type="chain" id="PRO_5037366875" description="DUF732 domain-containing protein" evidence="1">
    <location>
        <begin position="24"/>
        <end position="125"/>
    </location>
</feature>
<dbReference type="EMBL" id="BMMW01000001">
    <property type="protein sequence ID" value="GGK38567.1"/>
    <property type="molecule type" value="Genomic_DNA"/>
</dbReference>
<reference evidence="3" key="1">
    <citation type="journal article" date="2014" name="Int. J. Syst. Evol. Microbiol.">
        <title>Complete genome sequence of Corynebacterium casei LMG S-19264T (=DSM 44701T), isolated from a smear-ripened cheese.</title>
        <authorList>
            <consortium name="US DOE Joint Genome Institute (JGI-PGF)"/>
            <person name="Walter F."/>
            <person name="Albersmeier A."/>
            <person name="Kalinowski J."/>
            <person name="Ruckert C."/>
        </authorList>
    </citation>
    <scope>NUCLEOTIDE SEQUENCE</scope>
    <source>
        <strain evidence="3">CGMCC 4.7278</strain>
    </source>
</reference>
<dbReference type="AlphaFoldDB" id="A0A917Q9I6"/>